<dbReference type="InterPro" id="IPR006320">
    <property type="entry name" value="PTS_Nitro_regul"/>
</dbReference>
<evidence type="ECO:0000256" key="7">
    <source>
        <dbReference type="ARBA" id="ARBA00082160"/>
    </source>
</evidence>
<dbReference type="PANTHER" id="PTHR47738">
    <property type="entry name" value="PTS SYSTEM FRUCTOSE-LIKE EIIA COMPONENT-RELATED"/>
    <property type="match status" value="1"/>
</dbReference>
<organism evidence="9 10">
    <name type="scientific">Vibrio ostreae</name>
    <dbReference type="NCBI Taxonomy" id="2841925"/>
    <lineage>
        <taxon>Bacteria</taxon>
        <taxon>Pseudomonadati</taxon>
        <taxon>Pseudomonadota</taxon>
        <taxon>Gammaproteobacteria</taxon>
        <taxon>Vibrionales</taxon>
        <taxon>Vibrionaceae</taxon>
        <taxon>Vibrio</taxon>
    </lineage>
</organism>
<dbReference type="RefSeq" id="WP_136485101.1">
    <property type="nucleotide sequence ID" value="NZ_CP076643.1"/>
</dbReference>
<evidence type="ECO:0000256" key="5">
    <source>
        <dbReference type="ARBA" id="ARBA00060266"/>
    </source>
</evidence>
<keyword evidence="10" id="KW-1185">Reference proteome</keyword>
<dbReference type="Pfam" id="PF00359">
    <property type="entry name" value="PTS_EIIA_2"/>
    <property type="match status" value="1"/>
</dbReference>
<dbReference type="GO" id="GO:0009401">
    <property type="term" value="P:phosphoenolpyruvate-dependent sugar phosphotransferase system"/>
    <property type="evidence" value="ECO:0007669"/>
    <property type="project" value="InterPro"/>
</dbReference>
<protein>
    <recommendedName>
        <fullName evidence="6">Nitrogen regulatory protein</fullName>
    </recommendedName>
    <alternativeName>
        <fullName evidence="7">Enzyme IIA-NTR</fullName>
    </alternativeName>
</protein>
<evidence type="ECO:0000256" key="1">
    <source>
        <dbReference type="ARBA" id="ARBA00004496"/>
    </source>
</evidence>
<keyword evidence="4" id="KW-0418">Kinase</keyword>
<dbReference type="NCBIfam" id="TIGR01419">
    <property type="entry name" value="nitro_reg_IIA"/>
    <property type="match status" value="1"/>
</dbReference>
<dbReference type="InterPro" id="IPR051541">
    <property type="entry name" value="PTS_SugarTrans_NitroReg"/>
</dbReference>
<name>A0A975YNP2_9VIBR</name>
<dbReference type="Proteomes" id="UP000694232">
    <property type="component" value="Chromosome 1"/>
</dbReference>
<dbReference type="PROSITE" id="PS00372">
    <property type="entry name" value="PTS_EIIA_TYPE_2_HIS"/>
    <property type="match status" value="1"/>
</dbReference>
<dbReference type="Gene3D" id="3.40.930.10">
    <property type="entry name" value="Mannitol-specific EII, Chain A"/>
    <property type="match status" value="1"/>
</dbReference>
<gene>
    <name evidence="9" type="primary">ptsN</name>
    <name evidence="9" type="ORF">KNV97_20605</name>
</gene>
<dbReference type="KEGG" id="vos:KNV97_20605"/>
<evidence type="ECO:0000313" key="10">
    <source>
        <dbReference type="Proteomes" id="UP000694232"/>
    </source>
</evidence>
<evidence type="ECO:0000256" key="4">
    <source>
        <dbReference type="ARBA" id="ARBA00022777"/>
    </source>
</evidence>
<dbReference type="GO" id="GO:0016301">
    <property type="term" value="F:kinase activity"/>
    <property type="evidence" value="ECO:0007669"/>
    <property type="project" value="UniProtKB-KW"/>
</dbReference>
<keyword evidence="2" id="KW-0963">Cytoplasm</keyword>
<dbReference type="PROSITE" id="PS51094">
    <property type="entry name" value="PTS_EIIA_TYPE_2"/>
    <property type="match status" value="1"/>
</dbReference>
<evidence type="ECO:0000313" key="9">
    <source>
        <dbReference type="EMBL" id="QXO17716.1"/>
    </source>
</evidence>
<comment type="subcellular location">
    <subcellularLocation>
        <location evidence="1">Cytoplasm</location>
    </subcellularLocation>
</comment>
<dbReference type="GO" id="GO:0008982">
    <property type="term" value="F:protein-N(PI)-phosphohistidine-sugar phosphotransferase activity"/>
    <property type="evidence" value="ECO:0007669"/>
    <property type="project" value="InterPro"/>
</dbReference>
<dbReference type="GO" id="GO:0005737">
    <property type="term" value="C:cytoplasm"/>
    <property type="evidence" value="ECO:0007669"/>
    <property type="project" value="UniProtKB-SubCell"/>
</dbReference>
<evidence type="ECO:0000256" key="6">
    <source>
        <dbReference type="ARBA" id="ARBA00070328"/>
    </source>
</evidence>
<dbReference type="InterPro" id="IPR016152">
    <property type="entry name" value="PTrfase/Anion_transptr"/>
</dbReference>
<reference evidence="9" key="1">
    <citation type="submission" date="2021-06" db="EMBL/GenBank/DDBJ databases">
        <title>Vibrio nov. sp., novel gut bacterium isolated from Yellow Sea oyster.</title>
        <authorList>
            <person name="Muhammad N."/>
            <person name="Nguyen T.H."/>
            <person name="Lee Y.-J."/>
            <person name="Ko J."/>
            <person name="Kim S.-G."/>
        </authorList>
    </citation>
    <scope>NUCLEOTIDE SEQUENCE</scope>
    <source>
        <strain evidence="9">OG9-811</strain>
    </source>
</reference>
<evidence type="ECO:0000259" key="8">
    <source>
        <dbReference type="PROSITE" id="PS51094"/>
    </source>
</evidence>
<comment type="function">
    <text evidence="5">Seems to have a role in regulating nitrogen assimilation.</text>
</comment>
<accession>A0A975YNP2</accession>
<dbReference type="SUPFAM" id="SSF55804">
    <property type="entry name" value="Phoshotransferase/anion transport protein"/>
    <property type="match status" value="1"/>
</dbReference>
<dbReference type="CDD" id="cd00211">
    <property type="entry name" value="PTS_IIA_fru"/>
    <property type="match status" value="1"/>
</dbReference>
<sequence length="150" mass="16547">MQLSEVLSLDCTKSAVQCSSKKRALEIISEIAALHTGLNATELFECMLSREKMGSTGIGNGIAIPHARMTASDEAVAVLLQCEEPIEFDSIDNRPVDLLFALLVPEEQCKQHLKTLSSMAERLNDKQTLKQLRGAKSDQELYSIMVNQPQ</sequence>
<dbReference type="InterPro" id="IPR002178">
    <property type="entry name" value="PTS_EIIA_type-2_dom"/>
</dbReference>
<evidence type="ECO:0000256" key="2">
    <source>
        <dbReference type="ARBA" id="ARBA00022490"/>
    </source>
</evidence>
<evidence type="ECO:0000256" key="3">
    <source>
        <dbReference type="ARBA" id="ARBA00022679"/>
    </source>
</evidence>
<dbReference type="AlphaFoldDB" id="A0A975YNP2"/>
<dbReference type="FunFam" id="3.40.930.10:FF:000003">
    <property type="entry name" value="PTS IIA-like nitrogen regulatory protein PtsN"/>
    <property type="match status" value="1"/>
</dbReference>
<dbReference type="EMBL" id="CP076643">
    <property type="protein sequence ID" value="QXO17716.1"/>
    <property type="molecule type" value="Genomic_DNA"/>
</dbReference>
<keyword evidence="3" id="KW-0808">Transferase</keyword>
<proteinExistence type="predicted"/>
<dbReference type="PANTHER" id="PTHR47738:SF1">
    <property type="entry name" value="NITROGEN REGULATORY PROTEIN"/>
    <property type="match status" value="1"/>
</dbReference>
<dbReference type="GO" id="GO:0030295">
    <property type="term" value="F:protein kinase activator activity"/>
    <property type="evidence" value="ECO:0007669"/>
    <property type="project" value="TreeGrafter"/>
</dbReference>
<feature type="domain" description="PTS EIIA type-2" evidence="8">
    <location>
        <begin position="5"/>
        <end position="148"/>
    </location>
</feature>